<dbReference type="Pfam" id="PF13936">
    <property type="entry name" value="HTH_38"/>
    <property type="match status" value="1"/>
</dbReference>
<reference evidence="9" key="1">
    <citation type="journal article" date="2019" name="Int. J. Syst. Evol. Microbiol.">
        <title>The Global Catalogue of Microorganisms (GCM) 10K type strain sequencing project: providing services to taxonomists for standard genome sequencing and annotation.</title>
        <authorList>
            <consortium name="The Broad Institute Genomics Platform"/>
            <consortium name="The Broad Institute Genome Sequencing Center for Infectious Disease"/>
            <person name="Wu L."/>
            <person name="Ma J."/>
        </authorList>
    </citation>
    <scope>NUCLEOTIDE SEQUENCE [LARGE SCALE GENOMIC DNA]</scope>
    <source>
        <strain evidence="9">JCM 13004</strain>
    </source>
</reference>
<dbReference type="InterPro" id="IPR001584">
    <property type="entry name" value="Integrase_cat-core"/>
</dbReference>
<evidence type="ECO:0000256" key="4">
    <source>
        <dbReference type="ARBA" id="ARBA00023125"/>
    </source>
</evidence>
<keyword evidence="9" id="KW-1185">Reference proteome</keyword>
<dbReference type="InterPro" id="IPR053392">
    <property type="entry name" value="Transposase_IS30-like"/>
</dbReference>
<evidence type="ECO:0000313" key="8">
    <source>
        <dbReference type="EMBL" id="GAA1072299.1"/>
    </source>
</evidence>
<evidence type="ECO:0000256" key="5">
    <source>
        <dbReference type="ARBA" id="ARBA00023172"/>
    </source>
</evidence>
<evidence type="ECO:0000256" key="3">
    <source>
        <dbReference type="ARBA" id="ARBA00022578"/>
    </source>
</evidence>
<dbReference type="InterPro" id="IPR051917">
    <property type="entry name" value="Transposase-Integrase"/>
</dbReference>
<dbReference type="Gene3D" id="3.30.420.10">
    <property type="entry name" value="Ribonuclease H-like superfamily/Ribonuclease H"/>
    <property type="match status" value="1"/>
</dbReference>
<dbReference type="InterPro" id="IPR012337">
    <property type="entry name" value="RNaseH-like_sf"/>
</dbReference>
<dbReference type="InterPro" id="IPR036397">
    <property type="entry name" value="RNaseH_sf"/>
</dbReference>
<feature type="region of interest" description="Disordered" evidence="6">
    <location>
        <begin position="49"/>
        <end position="82"/>
    </location>
</feature>
<evidence type="ECO:0000256" key="6">
    <source>
        <dbReference type="SAM" id="MobiDB-lite"/>
    </source>
</evidence>
<name>A0ABP4DV98_9ACTN</name>
<comment type="function">
    <text evidence="1">Required for the transposition of the insertion element.</text>
</comment>
<proteinExistence type="inferred from homology"/>
<feature type="domain" description="Integrase catalytic" evidence="7">
    <location>
        <begin position="249"/>
        <end position="403"/>
    </location>
</feature>
<evidence type="ECO:0000256" key="2">
    <source>
        <dbReference type="ARBA" id="ARBA00006363"/>
    </source>
</evidence>
<dbReference type="SUPFAM" id="SSF53098">
    <property type="entry name" value="Ribonuclease H-like"/>
    <property type="match status" value="1"/>
</dbReference>
<evidence type="ECO:0000256" key="1">
    <source>
        <dbReference type="ARBA" id="ARBA00002190"/>
    </source>
</evidence>
<dbReference type="PANTHER" id="PTHR10948:SF23">
    <property type="entry name" value="TRANSPOSASE INSI FOR INSERTION SEQUENCE ELEMENT IS30A-RELATED"/>
    <property type="match status" value="1"/>
</dbReference>
<evidence type="ECO:0000259" key="7">
    <source>
        <dbReference type="PROSITE" id="PS50994"/>
    </source>
</evidence>
<dbReference type="PROSITE" id="PS50994">
    <property type="entry name" value="INTEGRASE"/>
    <property type="match status" value="1"/>
</dbReference>
<dbReference type="PROSITE" id="PS01043">
    <property type="entry name" value="TRANSPOSASE_IS30"/>
    <property type="match status" value="1"/>
</dbReference>
<evidence type="ECO:0000313" key="9">
    <source>
        <dbReference type="Proteomes" id="UP001500037"/>
    </source>
</evidence>
<dbReference type="PANTHER" id="PTHR10948">
    <property type="entry name" value="TRANSPOSASE"/>
    <property type="match status" value="1"/>
</dbReference>
<comment type="caution">
    <text evidence="8">The sequence shown here is derived from an EMBL/GenBank/DDBJ whole genome shotgun (WGS) entry which is preliminary data.</text>
</comment>
<sequence length="405" mass="46156">MTFEIRKERTRQGPRKLVREQAEYFRLMDQGLSSQEACRIVGINFRTGKRWRNGSQPTGTRKGKPPVQRPASPLPDSSRHLREEERIHIADRLREKASIRSIAAELGRSPSTVSREIKRNRHPDSEVYRPHAAQARADARRPRPKPRKIARSPELGDFIQEHLDRKWSPEQICQALRARFPERPEMHVVHETVYQTLYLQGRGELRREIAAALRSGRTWRRPHRQAQRRQPRFTTPMVMISDRPADAEDRAVPGHWEGDLIIGKDGTSAIGTLVERATRYVMLLHLPNGRTAEHVRDALVTTVQALPAHLVRSLTWDQGSEMASHGSFTVVTGVPVYFCDPASPWQRGSNENTNGLLRQYFPKGTDLSLHGPERLAAVAAELNGRPRKTLGWETPAERLHKLIAA</sequence>
<keyword evidence="3" id="KW-0815">Transposition</keyword>
<dbReference type="InterPro" id="IPR025246">
    <property type="entry name" value="IS30-like_HTH"/>
</dbReference>
<dbReference type="Pfam" id="PF00665">
    <property type="entry name" value="rve"/>
    <property type="match status" value="1"/>
</dbReference>
<feature type="region of interest" description="Disordered" evidence="6">
    <location>
        <begin position="104"/>
        <end position="150"/>
    </location>
</feature>
<dbReference type="InterPro" id="IPR009057">
    <property type="entry name" value="Homeodomain-like_sf"/>
</dbReference>
<gene>
    <name evidence="8" type="ORF">GCM10009665_79080</name>
</gene>
<dbReference type="SUPFAM" id="SSF46689">
    <property type="entry name" value="Homeodomain-like"/>
    <property type="match status" value="1"/>
</dbReference>
<dbReference type="InterPro" id="IPR001598">
    <property type="entry name" value="Transposase_IS30_CS"/>
</dbReference>
<keyword evidence="4" id="KW-0238">DNA-binding</keyword>
<organism evidence="8 9">
    <name type="scientific">Kitasatospora nipponensis</name>
    <dbReference type="NCBI Taxonomy" id="258049"/>
    <lineage>
        <taxon>Bacteria</taxon>
        <taxon>Bacillati</taxon>
        <taxon>Actinomycetota</taxon>
        <taxon>Actinomycetes</taxon>
        <taxon>Kitasatosporales</taxon>
        <taxon>Streptomycetaceae</taxon>
        <taxon>Kitasatospora</taxon>
    </lineage>
</organism>
<dbReference type="Proteomes" id="UP001500037">
    <property type="component" value="Unassembled WGS sequence"/>
</dbReference>
<dbReference type="EMBL" id="BAAALF010000470">
    <property type="protein sequence ID" value="GAA1072299.1"/>
    <property type="molecule type" value="Genomic_DNA"/>
</dbReference>
<protein>
    <submittedName>
        <fullName evidence="8">IS30 family transposase</fullName>
    </submittedName>
</protein>
<dbReference type="NCBIfam" id="NF033563">
    <property type="entry name" value="transpos_IS30"/>
    <property type="match status" value="1"/>
</dbReference>
<keyword evidence="5" id="KW-0233">DNA recombination</keyword>
<accession>A0ABP4DV98</accession>
<comment type="similarity">
    <text evidence="2">Belongs to the transposase IS30 family.</text>
</comment>